<gene>
    <name evidence="7" type="ORF">LCGC14_2840190</name>
</gene>
<dbReference type="InterPro" id="IPR028161">
    <property type="entry name" value="Met8-like"/>
</dbReference>
<dbReference type="NCBIfam" id="TIGR01470">
    <property type="entry name" value="cysG_Nterm"/>
    <property type="match status" value="1"/>
</dbReference>
<dbReference type="GO" id="GO:0004325">
    <property type="term" value="F:ferrochelatase activity"/>
    <property type="evidence" value="ECO:0007669"/>
    <property type="project" value="InterPro"/>
</dbReference>
<organism evidence="7">
    <name type="scientific">marine sediment metagenome</name>
    <dbReference type="NCBI Taxonomy" id="412755"/>
    <lineage>
        <taxon>unclassified sequences</taxon>
        <taxon>metagenomes</taxon>
        <taxon>ecological metagenomes</taxon>
    </lineage>
</organism>
<evidence type="ECO:0000313" key="7">
    <source>
        <dbReference type="EMBL" id="KKK78772.1"/>
    </source>
</evidence>
<evidence type="ECO:0000256" key="1">
    <source>
        <dbReference type="ARBA" id="ARBA00005010"/>
    </source>
</evidence>
<keyword evidence="4" id="KW-0520">NAD</keyword>
<evidence type="ECO:0000256" key="4">
    <source>
        <dbReference type="ARBA" id="ARBA00023027"/>
    </source>
</evidence>
<dbReference type="PANTHER" id="PTHR35330:SF1">
    <property type="entry name" value="SIROHEME BIOSYNTHESIS PROTEIN MET8"/>
    <property type="match status" value="1"/>
</dbReference>
<dbReference type="GO" id="GO:0019354">
    <property type="term" value="P:siroheme biosynthetic process"/>
    <property type="evidence" value="ECO:0007669"/>
    <property type="project" value="UniProtKB-UniPathway"/>
</dbReference>
<comment type="catalytic activity">
    <reaction evidence="6">
        <text>precorrin-2 + NAD(+) = sirohydrochlorin + NADH + 2 H(+)</text>
        <dbReference type="Rhea" id="RHEA:15613"/>
        <dbReference type="ChEBI" id="CHEBI:15378"/>
        <dbReference type="ChEBI" id="CHEBI:57540"/>
        <dbReference type="ChEBI" id="CHEBI:57945"/>
        <dbReference type="ChEBI" id="CHEBI:58351"/>
        <dbReference type="ChEBI" id="CHEBI:58827"/>
        <dbReference type="EC" id="1.3.1.76"/>
    </reaction>
</comment>
<reference evidence="7" key="1">
    <citation type="journal article" date="2015" name="Nature">
        <title>Complex archaea that bridge the gap between prokaryotes and eukaryotes.</title>
        <authorList>
            <person name="Spang A."/>
            <person name="Saw J.H."/>
            <person name="Jorgensen S.L."/>
            <person name="Zaremba-Niedzwiedzka K."/>
            <person name="Martijn J."/>
            <person name="Lind A.E."/>
            <person name="van Eijk R."/>
            <person name="Schleper C."/>
            <person name="Guy L."/>
            <person name="Ettema T.J."/>
        </authorList>
    </citation>
    <scope>NUCLEOTIDE SEQUENCE</scope>
</reference>
<dbReference type="Gene3D" id="3.40.50.720">
    <property type="entry name" value="NAD(P)-binding Rossmann-like Domain"/>
    <property type="match status" value="1"/>
</dbReference>
<sequence length="111" mass="11770">MGAPRSYYPAFVALMGRKCAVVGGGRVAERKVKDLLKAEAAVTVISPELTPALKRLKDNGRIAHRARGFKGSDLSKAFLAIAATGLEETNLRVAAAAEQMGILVNVVDHPE</sequence>
<dbReference type="InterPro" id="IPR006367">
    <property type="entry name" value="Sirohaem_synthase_N"/>
</dbReference>
<evidence type="ECO:0000256" key="2">
    <source>
        <dbReference type="ARBA" id="ARBA00012400"/>
    </source>
</evidence>
<name>A0A0F8YBC5_9ZZZZ</name>
<evidence type="ECO:0000256" key="6">
    <source>
        <dbReference type="ARBA" id="ARBA00047561"/>
    </source>
</evidence>
<dbReference type="Pfam" id="PF13241">
    <property type="entry name" value="NAD_binding_7"/>
    <property type="match status" value="1"/>
</dbReference>
<dbReference type="EC" id="1.3.1.76" evidence="2"/>
<dbReference type="AlphaFoldDB" id="A0A0F8YBC5"/>
<dbReference type="PANTHER" id="PTHR35330">
    <property type="entry name" value="SIROHEME BIOSYNTHESIS PROTEIN MET8"/>
    <property type="match status" value="1"/>
</dbReference>
<accession>A0A0F8YBC5</accession>
<dbReference type="EMBL" id="LAZR01054337">
    <property type="protein sequence ID" value="KKK78772.1"/>
    <property type="molecule type" value="Genomic_DNA"/>
</dbReference>
<keyword evidence="3" id="KW-0560">Oxidoreductase</keyword>
<comment type="caution">
    <text evidence="7">The sequence shown here is derived from an EMBL/GenBank/DDBJ whole genome shotgun (WGS) entry which is preliminary data.</text>
</comment>
<keyword evidence="5" id="KW-0627">Porphyrin biosynthesis</keyword>
<dbReference type="InterPro" id="IPR036291">
    <property type="entry name" value="NAD(P)-bd_dom_sf"/>
</dbReference>
<comment type="pathway">
    <text evidence="1">Porphyrin-containing compound metabolism; siroheme biosynthesis; sirohydrochlorin from precorrin-2: step 1/1.</text>
</comment>
<dbReference type="GO" id="GO:0043115">
    <property type="term" value="F:precorrin-2 dehydrogenase activity"/>
    <property type="evidence" value="ECO:0007669"/>
    <property type="project" value="UniProtKB-EC"/>
</dbReference>
<evidence type="ECO:0000256" key="5">
    <source>
        <dbReference type="ARBA" id="ARBA00023244"/>
    </source>
</evidence>
<feature type="non-terminal residue" evidence="7">
    <location>
        <position position="111"/>
    </location>
</feature>
<evidence type="ECO:0000256" key="3">
    <source>
        <dbReference type="ARBA" id="ARBA00023002"/>
    </source>
</evidence>
<protein>
    <recommendedName>
        <fullName evidence="2">precorrin-2 dehydrogenase</fullName>
        <ecNumber evidence="2">1.3.1.76</ecNumber>
    </recommendedName>
</protein>
<dbReference type="UniPathway" id="UPA00262">
    <property type="reaction ID" value="UER00222"/>
</dbReference>
<dbReference type="SUPFAM" id="SSF51735">
    <property type="entry name" value="NAD(P)-binding Rossmann-fold domains"/>
    <property type="match status" value="1"/>
</dbReference>
<proteinExistence type="predicted"/>